<sequence length="341" mass="39225">MDRPHRRNSDIHDNKYGHQHPTLPMPPGYTPPFMNLTNNRDISDSDSPELAPAAISKAYHASGSQSRQGHSQYLGGGPYQNRERSDQISNEWGCYPSDTSSYTSSRSSSSKSYTHLPPFQDAYMHPASRPHSLDEDPHSDQDNTIITLRREKEHLEDKISKLEVKVASLEGELSSSRQSYEQLLEKITSVQIGTSKAQSHSTTAMDPFMSLLKDAREKDEAPYATHDQFPHIVYWTKVDYLKDSQIGREYLKTKRDDNSGSVGFLEDENGKIISREDQQRIRDYQRSLCYTLLKFGLAPVTWSRCTQVAREFFFRSMRTKFPVLRYCADHWKADTFMGLYY</sequence>
<accession>A0A0C9SZW4</accession>
<keyword evidence="1" id="KW-0175">Coiled coil</keyword>
<gene>
    <name evidence="3" type="ORF">PAXINDRAFT_183088</name>
</gene>
<proteinExistence type="predicted"/>
<feature type="non-terminal residue" evidence="3">
    <location>
        <position position="341"/>
    </location>
</feature>
<feature type="coiled-coil region" evidence="1">
    <location>
        <begin position="145"/>
        <end position="186"/>
    </location>
</feature>
<feature type="compositionally biased region" description="Polar residues" evidence="2">
    <location>
        <begin position="62"/>
        <end position="71"/>
    </location>
</feature>
<organism evidence="3 4">
    <name type="scientific">Paxillus involutus ATCC 200175</name>
    <dbReference type="NCBI Taxonomy" id="664439"/>
    <lineage>
        <taxon>Eukaryota</taxon>
        <taxon>Fungi</taxon>
        <taxon>Dikarya</taxon>
        <taxon>Basidiomycota</taxon>
        <taxon>Agaricomycotina</taxon>
        <taxon>Agaricomycetes</taxon>
        <taxon>Agaricomycetidae</taxon>
        <taxon>Boletales</taxon>
        <taxon>Paxilineae</taxon>
        <taxon>Paxillaceae</taxon>
        <taxon>Paxillus</taxon>
    </lineage>
</organism>
<evidence type="ECO:0000313" key="3">
    <source>
        <dbReference type="EMBL" id="KIJ04688.1"/>
    </source>
</evidence>
<name>A0A0C9SZW4_PAXIN</name>
<reference evidence="4" key="2">
    <citation type="submission" date="2015-01" db="EMBL/GenBank/DDBJ databases">
        <title>Evolutionary Origins and Diversification of the Mycorrhizal Mutualists.</title>
        <authorList>
            <consortium name="DOE Joint Genome Institute"/>
            <consortium name="Mycorrhizal Genomics Consortium"/>
            <person name="Kohler A."/>
            <person name="Kuo A."/>
            <person name="Nagy L.G."/>
            <person name="Floudas D."/>
            <person name="Copeland A."/>
            <person name="Barry K.W."/>
            <person name="Cichocki N."/>
            <person name="Veneault-Fourrey C."/>
            <person name="LaButti K."/>
            <person name="Lindquist E.A."/>
            <person name="Lipzen A."/>
            <person name="Lundell T."/>
            <person name="Morin E."/>
            <person name="Murat C."/>
            <person name="Riley R."/>
            <person name="Ohm R."/>
            <person name="Sun H."/>
            <person name="Tunlid A."/>
            <person name="Henrissat B."/>
            <person name="Grigoriev I.V."/>
            <person name="Hibbett D.S."/>
            <person name="Martin F."/>
        </authorList>
    </citation>
    <scope>NUCLEOTIDE SEQUENCE [LARGE SCALE GENOMIC DNA]</scope>
    <source>
        <strain evidence="4">ATCC 200175</strain>
    </source>
</reference>
<evidence type="ECO:0000256" key="1">
    <source>
        <dbReference type="SAM" id="Coils"/>
    </source>
</evidence>
<dbReference type="Proteomes" id="UP000053647">
    <property type="component" value="Unassembled WGS sequence"/>
</dbReference>
<feature type="compositionally biased region" description="Low complexity" evidence="2">
    <location>
        <begin position="95"/>
        <end position="114"/>
    </location>
</feature>
<dbReference type="AlphaFoldDB" id="A0A0C9SZW4"/>
<protein>
    <submittedName>
        <fullName evidence="3">Unplaced genomic scaffold PAXINscaffold_2281, whole genome shotgun sequence</fullName>
    </submittedName>
</protein>
<dbReference type="HOGENOM" id="CLU_960098_0_0_1"/>
<evidence type="ECO:0000256" key="2">
    <source>
        <dbReference type="SAM" id="MobiDB-lite"/>
    </source>
</evidence>
<dbReference type="OrthoDB" id="2688403at2759"/>
<keyword evidence="4" id="KW-1185">Reference proteome</keyword>
<dbReference type="EMBL" id="KN821603">
    <property type="protein sequence ID" value="KIJ04688.1"/>
    <property type="molecule type" value="Genomic_DNA"/>
</dbReference>
<feature type="compositionally biased region" description="Basic and acidic residues" evidence="2">
    <location>
        <begin position="131"/>
        <end position="141"/>
    </location>
</feature>
<feature type="region of interest" description="Disordered" evidence="2">
    <location>
        <begin position="1"/>
        <end position="143"/>
    </location>
</feature>
<feature type="compositionally biased region" description="Basic and acidic residues" evidence="2">
    <location>
        <begin position="1"/>
        <end position="16"/>
    </location>
</feature>
<evidence type="ECO:0000313" key="4">
    <source>
        <dbReference type="Proteomes" id="UP000053647"/>
    </source>
</evidence>
<reference evidence="3 4" key="1">
    <citation type="submission" date="2014-06" db="EMBL/GenBank/DDBJ databases">
        <authorList>
            <consortium name="DOE Joint Genome Institute"/>
            <person name="Kuo A."/>
            <person name="Kohler A."/>
            <person name="Nagy L.G."/>
            <person name="Floudas D."/>
            <person name="Copeland A."/>
            <person name="Barry K.W."/>
            <person name="Cichocki N."/>
            <person name="Veneault-Fourrey C."/>
            <person name="LaButti K."/>
            <person name="Lindquist E.A."/>
            <person name="Lipzen A."/>
            <person name="Lundell T."/>
            <person name="Morin E."/>
            <person name="Murat C."/>
            <person name="Sun H."/>
            <person name="Tunlid A."/>
            <person name="Henrissat B."/>
            <person name="Grigoriev I.V."/>
            <person name="Hibbett D.S."/>
            <person name="Martin F."/>
            <person name="Nordberg H.P."/>
            <person name="Cantor M.N."/>
            <person name="Hua S.X."/>
        </authorList>
    </citation>
    <scope>NUCLEOTIDE SEQUENCE [LARGE SCALE GENOMIC DNA]</scope>
    <source>
        <strain evidence="3 4">ATCC 200175</strain>
    </source>
</reference>